<sequence length="1438" mass="158778">MNRDQEQARSPSPRSNGYPNLSGGSPGASTELKYLSNWSSAPHSAPGGRNDRQIERPNPPTRASTTGSTEPDRNHTTNFHIPQARSEDLNHGSPLNTSSLSVPGSSPRPSPGPSSLTSSRPTTPGTSTKPHPSSSGHSDDSNHRPNDVFSHHASPNSSYSQVPALPSGPSSQSAHNPASSPSSSNHPDSSAAQPGPCAACGRVMEGSYVRALGARFHLDCFKCMVRKLLCSLAFEAQNWQDCGDVVASKFFPIDGPDGSQQPLCERDFFRRLNLICAKCGMALRASYITACNRKYHVEHFTCSLCPTVFGPQDSYYEHDNDVFCHFHYSTRFAVKCAGCNSAILKQFVEINRNMRDECWHPECYMINKFWNVKVVSRRPTSAASLEGDLVPSYIEEEQKETAISLKDKQLRMEQQVYRIWTVLSAFEESSAACISEMLRQVSNGQYLEAIRMAEKFILHVEVLFATIDDIDFHFARLNLKGMLHGREARMLCRKTVELFTLLSHTQETGSRRMGMTQELLALVTGIAHYLKILIRIALTGALKLEREKGAPEAMASFLDKLHLLAVQGSNPTARRLIKSQNGEMIPPQPYANQGTQGVTYGFRSLAPENAGDAPFNAIALRDGARVSHNPPSDLCVRCNLSVEEDCVRLGTYQRWHSQCIQCTKCGKTAAVPVPSEPPAKSGDEREGKEGSSSKSSGRRPPANVGYFSYDADSKRETSFFGEVPTITLCNEHSHANCRGGFQAVQRLEQYAFLLNVALRRLHYVLKQQGVVQEVTPSTALGQIQGAIDHDPYRNSSDIIKSAHLDRKLSATARVPKRSTIIESPTGRSVHPTEVVSEKRVQEMGHPHLHQQYSHSPAQNGHQFHYIGHGHGHVSQSPPQDQQTALAYAQTSPPPPQSGGRPRVGKIPPDGQPQGQVIRPPFARNNTGVLIVDDSAPNSPSQEKDPHLSSIEDNITLADIPQVLEVAQAREQRRSLPRQNSIPYIAELSPLELAIVKHCAVLVLSRSPLKEHFDLDEVLEMVELKKSGFWTKLFKGDKKNVKKKGVFGVPLELLVEREGSDSMLGATRAPLPVPSFIDDVISAMRQMDMSIEGIFRKNGNIRRLKELTEAIDRDPASVDLTQDNPVQLAALLKKFLRDLPDPLMTYKLHRLWIATQSPPQEADRRRYLHMVSLLLPKSHRDTLEVLFVFLKWVASFAHMDAETGSKMDLDNLATVICPSIIYSRGQNAMRDETFGALRVVTALLENQDEYFTVPEEFLSILHDQEYFANSMDLPAKDFMKKCDTYMRLKANGSGRPPPLGPFTNGPPVNGAQRYPALNSPALERPSMNFPPSGSGSDRSMRPQHPGFPPSNASYSSSGSPALPQGSLQNIPRQPPQPLPDDWTATPPRPIAMPTSSSPRPQSLAQLQPPTRPSVDQNNSSAGPMLQNNNGYPSAVRQWT</sequence>
<name>A0ACD3B228_9AGAR</name>
<reference evidence="1 2" key="1">
    <citation type="journal article" date="2019" name="Nat. Ecol. Evol.">
        <title>Megaphylogeny resolves global patterns of mushroom evolution.</title>
        <authorList>
            <person name="Varga T."/>
            <person name="Krizsan K."/>
            <person name="Foldi C."/>
            <person name="Dima B."/>
            <person name="Sanchez-Garcia M."/>
            <person name="Sanchez-Ramirez S."/>
            <person name="Szollosi G.J."/>
            <person name="Szarkandi J.G."/>
            <person name="Papp V."/>
            <person name="Albert L."/>
            <person name="Andreopoulos W."/>
            <person name="Angelini C."/>
            <person name="Antonin V."/>
            <person name="Barry K.W."/>
            <person name="Bougher N.L."/>
            <person name="Buchanan P."/>
            <person name="Buyck B."/>
            <person name="Bense V."/>
            <person name="Catcheside P."/>
            <person name="Chovatia M."/>
            <person name="Cooper J."/>
            <person name="Damon W."/>
            <person name="Desjardin D."/>
            <person name="Finy P."/>
            <person name="Geml J."/>
            <person name="Haridas S."/>
            <person name="Hughes K."/>
            <person name="Justo A."/>
            <person name="Karasinski D."/>
            <person name="Kautmanova I."/>
            <person name="Kiss B."/>
            <person name="Kocsube S."/>
            <person name="Kotiranta H."/>
            <person name="LaButti K.M."/>
            <person name="Lechner B.E."/>
            <person name="Liimatainen K."/>
            <person name="Lipzen A."/>
            <person name="Lukacs Z."/>
            <person name="Mihaltcheva S."/>
            <person name="Morgado L.N."/>
            <person name="Niskanen T."/>
            <person name="Noordeloos M.E."/>
            <person name="Ohm R.A."/>
            <person name="Ortiz-Santana B."/>
            <person name="Ovrebo C."/>
            <person name="Racz N."/>
            <person name="Riley R."/>
            <person name="Savchenko A."/>
            <person name="Shiryaev A."/>
            <person name="Soop K."/>
            <person name="Spirin V."/>
            <person name="Szebenyi C."/>
            <person name="Tomsovsky M."/>
            <person name="Tulloss R.E."/>
            <person name="Uehling J."/>
            <person name="Grigoriev I.V."/>
            <person name="Vagvolgyi C."/>
            <person name="Papp T."/>
            <person name="Martin F.M."/>
            <person name="Miettinen O."/>
            <person name="Hibbett D.S."/>
            <person name="Nagy L.G."/>
        </authorList>
    </citation>
    <scope>NUCLEOTIDE SEQUENCE [LARGE SCALE GENOMIC DNA]</scope>
    <source>
        <strain evidence="1 2">NL-1719</strain>
    </source>
</reference>
<evidence type="ECO:0000313" key="1">
    <source>
        <dbReference type="EMBL" id="TFK71654.1"/>
    </source>
</evidence>
<evidence type="ECO:0000313" key="2">
    <source>
        <dbReference type="Proteomes" id="UP000308600"/>
    </source>
</evidence>
<keyword evidence="2" id="KW-1185">Reference proteome</keyword>
<protein>
    <submittedName>
        <fullName evidence="1">Uncharacterized protein</fullName>
    </submittedName>
</protein>
<proteinExistence type="predicted"/>
<dbReference type="EMBL" id="ML208295">
    <property type="protein sequence ID" value="TFK71654.1"/>
    <property type="molecule type" value="Genomic_DNA"/>
</dbReference>
<accession>A0ACD3B228</accession>
<dbReference type="Proteomes" id="UP000308600">
    <property type="component" value="Unassembled WGS sequence"/>
</dbReference>
<gene>
    <name evidence="1" type="ORF">BDN72DRAFT_869889</name>
</gene>
<organism evidence="1 2">
    <name type="scientific">Pluteus cervinus</name>
    <dbReference type="NCBI Taxonomy" id="181527"/>
    <lineage>
        <taxon>Eukaryota</taxon>
        <taxon>Fungi</taxon>
        <taxon>Dikarya</taxon>
        <taxon>Basidiomycota</taxon>
        <taxon>Agaricomycotina</taxon>
        <taxon>Agaricomycetes</taxon>
        <taxon>Agaricomycetidae</taxon>
        <taxon>Agaricales</taxon>
        <taxon>Pluteineae</taxon>
        <taxon>Pluteaceae</taxon>
        <taxon>Pluteus</taxon>
    </lineage>
</organism>